<keyword evidence="1" id="KW-0732">Signal</keyword>
<evidence type="ECO:0000313" key="2">
    <source>
        <dbReference type="EMBL" id="TYO65503.1"/>
    </source>
</evidence>
<organism evidence="2 3">
    <name type="scientific">Bradyrhizobium hipponense</name>
    <dbReference type="NCBI Taxonomy" id="2605638"/>
    <lineage>
        <taxon>Bacteria</taxon>
        <taxon>Pseudomonadati</taxon>
        <taxon>Pseudomonadota</taxon>
        <taxon>Alphaproteobacteria</taxon>
        <taxon>Hyphomicrobiales</taxon>
        <taxon>Nitrobacteraceae</taxon>
        <taxon>Bradyrhizobium</taxon>
    </lineage>
</organism>
<name>A0A5S4YNC4_9BRAD</name>
<keyword evidence="3" id="KW-1185">Reference proteome</keyword>
<accession>A0A5S4YNC4</accession>
<dbReference type="RefSeq" id="WP_148740437.1">
    <property type="nucleotide sequence ID" value="NZ_VSTH01000051.1"/>
</dbReference>
<evidence type="ECO:0000256" key="1">
    <source>
        <dbReference type="SAM" id="SignalP"/>
    </source>
</evidence>
<reference evidence="2 3" key="1">
    <citation type="submission" date="2019-08" db="EMBL/GenBank/DDBJ databases">
        <title>Bradyrhizobium hipponensis sp. nov., a rhizobium isolated from a Lupinus angustifolius root nodule in Tunisia.</title>
        <authorList>
            <person name="Off K."/>
            <person name="Rejili M."/>
            <person name="Mars M."/>
            <person name="Brachmann A."/>
            <person name="Marin M."/>
        </authorList>
    </citation>
    <scope>NUCLEOTIDE SEQUENCE [LARGE SCALE GENOMIC DNA]</scope>
    <source>
        <strain evidence="3">aSej3</strain>
    </source>
</reference>
<dbReference type="AlphaFoldDB" id="A0A5S4YNC4"/>
<evidence type="ECO:0000313" key="3">
    <source>
        <dbReference type="Proteomes" id="UP000324797"/>
    </source>
</evidence>
<feature type="chain" id="PRO_5024382676" evidence="1">
    <location>
        <begin position="23"/>
        <end position="159"/>
    </location>
</feature>
<dbReference type="EMBL" id="VSTH01000051">
    <property type="protein sequence ID" value="TYO65503.1"/>
    <property type="molecule type" value="Genomic_DNA"/>
</dbReference>
<proteinExistence type="predicted"/>
<dbReference type="Proteomes" id="UP000324797">
    <property type="component" value="Unassembled WGS sequence"/>
</dbReference>
<gene>
    <name evidence="2" type="ORF">FXV83_16340</name>
</gene>
<sequence length="159" mass="17227">MKALALALAGLVMTAAVSPSHALLIEKDPGGVIVDFVKKYSKIRDSGEKIVINGECDSSCTIFLGIVPKKNVCITSNAKLGFHTASLRTVDPDGSVTWSHAEEFSALMWNLYPGKFRAYLKRVGWNGDDPKIAHPDIVYVGPRALHALGIRYCGLESLL</sequence>
<protein>
    <submittedName>
        <fullName evidence="2">Uncharacterized protein</fullName>
    </submittedName>
</protein>
<comment type="caution">
    <text evidence="2">The sequence shown here is derived from an EMBL/GenBank/DDBJ whole genome shotgun (WGS) entry which is preliminary data.</text>
</comment>
<feature type="signal peptide" evidence="1">
    <location>
        <begin position="1"/>
        <end position="22"/>
    </location>
</feature>